<organism evidence="1 2">
    <name type="scientific">Araneus ventricosus</name>
    <name type="common">Orbweaver spider</name>
    <name type="synonym">Epeira ventricosa</name>
    <dbReference type="NCBI Taxonomy" id="182803"/>
    <lineage>
        <taxon>Eukaryota</taxon>
        <taxon>Metazoa</taxon>
        <taxon>Ecdysozoa</taxon>
        <taxon>Arthropoda</taxon>
        <taxon>Chelicerata</taxon>
        <taxon>Arachnida</taxon>
        <taxon>Araneae</taxon>
        <taxon>Araneomorphae</taxon>
        <taxon>Entelegynae</taxon>
        <taxon>Araneoidea</taxon>
        <taxon>Araneidae</taxon>
        <taxon>Araneus</taxon>
    </lineage>
</organism>
<keyword evidence="2" id="KW-1185">Reference proteome</keyword>
<dbReference type="Proteomes" id="UP000499080">
    <property type="component" value="Unassembled WGS sequence"/>
</dbReference>
<accession>A0A4Y2G7E3</accession>
<gene>
    <name evidence="1" type="ORF">AVEN_3225_1</name>
</gene>
<name>A0A4Y2G7E3_ARAVE</name>
<evidence type="ECO:0000313" key="2">
    <source>
        <dbReference type="Proteomes" id="UP000499080"/>
    </source>
</evidence>
<reference evidence="1 2" key="1">
    <citation type="journal article" date="2019" name="Sci. Rep.">
        <title>Orb-weaving spider Araneus ventricosus genome elucidates the spidroin gene catalogue.</title>
        <authorList>
            <person name="Kono N."/>
            <person name="Nakamura H."/>
            <person name="Ohtoshi R."/>
            <person name="Moran D.A.P."/>
            <person name="Shinohara A."/>
            <person name="Yoshida Y."/>
            <person name="Fujiwara M."/>
            <person name="Mori M."/>
            <person name="Tomita M."/>
            <person name="Arakawa K."/>
        </authorList>
    </citation>
    <scope>NUCLEOTIDE SEQUENCE [LARGE SCALE GENOMIC DNA]</scope>
</reference>
<dbReference type="AlphaFoldDB" id="A0A4Y2G7E3"/>
<comment type="caution">
    <text evidence="1">The sequence shown here is derived from an EMBL/GenBank/DDBJ whole genome shotgun (WGS) entry which is preliminary data.</text>
</comment>
<sequence>MCIVVSSIGCGTITKRIKTAVAQVVWMPENHHKGSRSLPVAMCQTLEDTNSVIVGVAALCCRRKTHIPLNVSRRLHERGLFARRPVDCVPLSPERGCIGLVNITVGYQSSGATYSLRMSLDLTSRTIPEGQ</sequence>
<proteinExistence type="predicted"/>
<dbReference type="EMBL" id="BGPR01001266">
    <property type="protein sequence ID" value="GBM49640.1"/>
    <property type="molecule type" value="Genomic_DNA"/>
</dbReference>
<protein>
    <submittedName>
        <fullName evidence="1">Uncharacterized protein</fullName>
    </submittedName>
</protein>
<evidence type="ECO:0000313" key="1">
    <source>
        <dbReference type="EMBL" id="GBM49640.1"/>
    </source>
</evidence>